<keyword evidence="2 4" id="KW-0863">Zinc-finger</keyword>
<dbReference type="InParanoid" id="A0A251T4J3"/>
<evidence type="ECO:0000259" key="5">
    <source>
        <dbReference type="PROSITE" id="PS50199"/>
    </source>
</evidence>
<feature type="domain" description="RanBP2-type" evidence="5">
    <location>
        <begin position="480"/>
        <end position="509"/>
    </location>
</feature>
<name>A0A251T4J3_HELAN</name>
<evidence type="ECO:0000256" key="3">
    <source>
        <dbReference type="ARBA" id="ARBA00022833"/>
    </source>
</evidence>
<dbReference type="PROSITE" id="PS01358">
    <property type="entry name" value="ZF_RANBP2_1"/>
    <property type="match status" value="3"/>
</dbReference>
<evidence type="ECO:0000256" key="1">
    <source>
        <dbReference type="ARBA" id="ARBA00022723"/>
    </source>
</evidence>
<accession>A0A251T4J3</accession>
<dbReference type="EMBL" id="CM007901">
    <property type="protein sequence ID" value="OTG04821.1"/>
    <property type="molecule type" value="Genomic_DNA"/>
</dbReference>
<organism evidence="6 7">
    <name type="scientific">Helianthus annuus</name>
    <name type="common">Common sunflower</name>
    <dbReference type="NCBI Taxonomy" id="4232"/>
    <lineage>
        <taxon>Eukaryota</taxon>
        <taxon>Viridiplantae</taxon>
        <taxon>Streptophyta</taxon>
        <taxon>Embryophyta</taxon>
        <taxon>Tracheophyta</taxon>
        <taxon>Spermatophyta</taxon>
        <taxon>Magnoliopsida</taxon>
        <taxon>eudicotyledons</taxon>
        <taxon>Gunneridae</taxon>
        <taxon>Pentapetalae</taxon>
        <taxon>asterids</taxon>
        <taxon>campanulids</taxon>
        <taxon>Asterales</taxon>
        <taxon>Asteraceae</taxon>
        <taxon>Asteroideae</taxon>
        <taxon>Heliantheae alliance</taxon>
        <taxon>Heliantheae</taxon>
        <taxon>Helianthus</taxon>
    </lineage>
</organism>
<dbReference type="GO" id="GO:0005737">
    <property type="term" value="C:cytoplasm"/>
    <property type="evidence" value="ECO:0000318"/>
    <property type="project" value="GO_Central"/>
</dbReference>
<sequence length="519" mass="58187">MVVIVVKTVYARDRGGESGSSLKKSRVLKRDGGACGCGFWIREIVYICNYNQKDKTFIYQEEGVNDAPTLKKEDIGIAMGSGTSVAKLAHDKPFLVHRTKTLISNSQSQGTLRKKKKMAAIRFFSLFETNPTVTATAAANLLFRRYSSSSASVSSDDLQHTTSAAAGDPQPHPWPEWLTFVDRLKSKGYINQEGGNDVALYKDMSVLKEACLSFGRDRFDLFKSLSMQDVQTLVEKGCPNINRKTVNSGKRLRAHLQLDEGDACGVCVLRGSCDRAYVILKDVESSARTVDIVRILLNYALDPVVGLSKKPLGADIVEASAKKLLLELTTLSDTNIDPELQRPAAAPVARKAPSFQYVERDSSRNVEMKRGDWMCPKCNFLNFARNTKCRECNEDGPKKASDEDVEMKKGDWICPQCNFMNFSRNIRCLKCKTEGPKRVGTDDIEMKKGDWNCPQCRFMNFASNTKCLRCREHRPKRQLNAGEWECPSCDFLNYAGNVVCRKCNGERPNDVEAKYQFTK</sequence>
<dbReference type="OMA" id="FWIREIV"/>
<evidence type="ECO:0000313" key="6">
    <source>
        <dbReference type="EMBL" id="OTG04821.1"/>
    </source>
</evidence>
<dbReference type="PRINTS" id="PR00119">
    <property type="entry name" value="CATATPASE"/>
</dbReference>
<protein>
    <submittedName>
        <fullName evidence="6">Putative P-type ATPase</fullName>
    </submittedName>
</protein>
<dbReference type="PANTHER" id="PTHR23111:SF40">
    <property type="entry name" value="RNA-BINDING PROTEIN INVOLVED IN HETEROCHROMATIN ASSEMBLY-RELATED"/>
    <property type="match status" value="1"/>
</dbReference>
<dbReference type="Gene3D" id="3.40.50.1000">
    <property type="entry name" value="HAD superfamily/HAD-like"/>
    <property type="match status" value="1"/>
</dbReference>
<dbReference type="SUPFAM" id="SSF56784">
    <property type="entry name" value="HAD-like"/>
    <property type="match status" value="1"/>
</dbReference>
<dbReference type="InterPro" id="IPR036443">
    <property type="entry name" value="Znf_RanBP2_sf"/>
</dbReference>
<evidence type="ECO:0000313" key="7">
    <source>
        <dbReference type="Proteomes" id="UP000215914"/>
    </source>
</evidence>
<dbReference type="PANTHER" id="PTHR23111">
    <property type="entry name" value="ZINC FINGER PROTEIN"/>
    <property type="match status" value="1"/>
</dbReference>
<proteinExistence type="predicted"/>
<gene>
    <name evidence="6" type="ORF">HannXRQ_Chr12g0366651</name>
</gene>
<dbReference type="Proteomes" id="UP000215914">
    <property type="component" value="Chromosome 12"/>
</dbReference>
<keyword evidence="3" id="KW-0862">Zinc</keyword>
<dbReference type="STRING" id="4232.A0A251T4J3"/>
<dbReference type="InterPro" id="IPR023214">
    <property type="entry name" value="HAD_sf"/>
</dbReference>
<dbReference type="InterPro" id="IPR001876">
    <property type="entry name" value="Znf_RanBP2"/>
</dbReference>
<dbReference type="GO" id="GO:0003729">
    <property type="term" value="F:mRNA binding"/>
    <property type="evidence" value="ECO:0000318"/>
    <property type="project" value="GO_Central"/>
</dbReference>
<dbReference type="AlphaFoldDB" id="A0A251T4J3"/>
<keyword evidence="7" id="KW-1185">Reference proteome</keyword>
<dbReference type="Gene3D" id="4.10.1060.10">
    <property type="entry name" value="Zinc finger, RanBP2-type"/>
    <property type="match status" value="4"/>
</dbReference>
<feature type="domain" description="RanBP2-type" evidence="5">
    <location>
        <begin position="408"/>
        <end position="437"/>
    </location>
</feature>
<dbReference type="SUPFAM" id="SSF90209">
    <property type="entry name" value="Ran binding protein zinc finger-like"/>
    <property type="match status" value="4"/>
</dbReference>
<reference evidence="7" key="1">
    <citation type="journal article" date="2017" name="Nature">
        <title>The sunflower genome provides insights into oil metabolism, flowering and Asterid evolution.</title>
        <authorList>
            <person name="Badouin H."/>
            <person name="Gouzy J."/>
            <person name="Grassa C.J."/>
            <person name="Murat F."/>
            <person name="Staton S.E."/>
            <person name="Cottret L."/>
            <person name="Lelandais-Briere C."/>
            <person name="Owens G.L."/>
            <person name="Carrere S."/>
            <person name="Mayjonade B."/>
            <person name="Legrand L."/>
            <person name="Gill N."/>
            <person name="Kane N.C."/>
            <person name="Bowers J.E."/>
            <person name="Hubner S."/>
            <person name="Bellec A."/>
            <person name="Berard A."/>
            <person name="Berges H."/>
            <person name="Blanchet N."/>
            <person name="Boniface M.C."/>
            <person name="Brunel D."/>
            <person name="Catrice O."/>
            <person name="Chaidir N."/>
            <person name="Claudel C."/>
            <person name="Donnadieu C."/>
            <person name="Faraut T."/>
            <person name="Fievet G."/>
            <person name="Helmstetter N."/>
            <person name="King M."/>
            <person name="Knapp S.J."/>
            <person name="Lai Z."/>
            <person name="Le Paslier M.C."/>
            <person name="Lippi Y."/>
            <person name="Lorenzon L."/>
            <person name="Mandel J.R."/>
            <person name="Marage G."/>
            <person name="Marchand G."/>
            <person name="Marquand E."/>
            <person name="Bret-Mestries E."/>
            <person name="Morien E."/>
            <person name="Nambeesan S."/>
            <person name="Nguyen T."/>
            <person name="Pegot-Espagnet P."/>
            <person name="Pouilly N."/>
            <person name="Raftis F."/>
            <person name="Sallet E."/>
            <person name="Schiex T."/>
            <person name="Thomas J."/>
            <person name="Vandecasteele C."/>
            <person name="Vares D."/>
            <person name="Vear F."/>
            <person name="Vautrin S."/>
            <person name="Crespi M."/>
            <person name="Mangin B."/>
            <person name="Burke J.M."/>
            <person name="Salse J."/>
            <person name="Munos S."/>
            <person name="Vincourt P."/>
            <person name="Rieseberg L.H."/>
            <person name="Langlade N.B."/>
        </authorList>
    </citation>
    <scope>NUCLEOTIDE SEQUENCE [LARGE SCALE GENOMIC DNA]</scope>
    <source>
        <strain evidence="7">cv. SF193</strain>
    </source>
</reference>
<dbReference type="GO" id="GO:0008270">
    <property type="term" value="F:zinc ion binding"/>
    <property type="evidence" value="ECO:0007669"/>
    <property type="project" value="UniProtKB-KW"/>
</dbReference>
<feature type="domain" description="RanBP2-type" evidence="5">
    <location>
        <begin position="447"/>
        <end position="476"/>
    </location>
</feature>
<evidence type="ECO:0000256" key="4">
    <source>
        <dbReference type="PROSITE-ProRule" id="PRU00322"/>
    </source>
</evidence>
<dbReference type="SMART" id="SM00547">
    <property type="entry name" value="ZnF_RBZ"/>
    <property type="match status" value="4"/>
</dbReference>
<dbReference type="Pfam" id="PF00641">
    <property type="entry name" value="Zn_ribbon_RanBP"/>
    <property type="match status" value="3"/>
</dbReference>
<evidence type="ECO:0000256" key="2">
    <source>
        <dbReference type="ARBA" id="ARBA00022771"/>
    </source>
</evidence>
<dbReference type="PROSITE" id="PS50199">
    <property type="entry name" value="ZF_RANBP2_2"/>
    <property type="match status" value="4"/>
</dbReference>
<keyword evidence="1" id="KW-0479">Metal-binding</keyword>
<feature type="domain" description="RanBP2-type" evidence="5">
    <location>
        <begin position="369"/>
        <end position="398"/>
    </location>
</feature>
<dbReference type="InterPro" id="IPR036412">
    <property type="entry name" value="HAD-like_sf"/>
</dbReference>
<dbReference type="FunCoup" id="A0A251T4J3">
    <property type="interactions" value="773"/>
</dbReference>